<feature type="compositionally biased region" description="Polar residues" evidence="1">
    <location>
        <begin position="472"/>
        <end position="485"/>
    </location>
</feature>
<evidence type="ECO:0000256" key="1">
    <source>
        <dbReference type="SAM" id="MobiDB-lite"/>
    </source>
</evidence>
<feature type="compositionally biased region" description="Acidic residues" evidence="1">
    <location>
        <begin position="142"/>
        <end position="154"/>
    </location>
</feature>
<feature type="compositionally biased region" description="Polar residues" evidence="1">
    <location>
        <begin position="598"/>
        <end position="611"/>
    </location>
</feature>
<feature type="region of interest" description="Disordered" evidence="1">
    <location>
        <begin position="713"/>
        <end position="949"/>
    </location>
</feature>
<feature type="compositionally biased region" description="Polar residues" evidence="1">
    <location>
        <begin position="625"/>
        <end position="641"/>
    </location>
</feature>
<feature type="compositionally biased region" description="Basic and acidic residues" evidence="1">
    <location>
        <begin position="432"/>
        <end position="444"/>
    </location>
</feature>
<feature type="region of interest" description="Disordered" evidence="1">
    <location>
        <begin position="244"/>
        <end position="323"/>
    </location>
</feature>
<gene>
    <name evidence="2" type="ORF">CKM354_000062900</name>
</gene>
<protein>
    <recommendedName>
        <fullName evidence="4">ADF-H domain-containing protein</fullName>
    </recommendedName>
</protein>
<dbReference type="RefSeq" id="XP_044651658.1">
    <property type="nucleotide sequence ID" value="XM_044795723.1"/>
</dbReference>
<feature type="compositionally biased region" description="Low complexity" evidence="1">
    <location>
        <begin position="191"/>
        <end position="209"/>
    </location>
</feature>
<feature type="compositionally biased region" description="Low complexity" evidence="1">
    <location>
        <begin position="894"/>
        <end position="907"/>
    </location>
</feature>
<feature type="region of interest" description="Disordered" evidence="1">
    <location>
        <begin position="220"/>
        <end position="239"/>
    </location>
</feature>
<keyword evidence="3" id="KW-1185">Reference proteome</keyword>
<feature type="compositionally biased region" description="Pro residues" evidence="1">
    <location>
        <begin position="878"/>
        <end position="893"/>
    </location>
</feature>
<sequence length="1134" mass="122507">MSLNGLDTPEVTEAYQTAIAEAGGWFLLKYTSRDSVDLLGKGKHGVSEARNALAAYTDASPLYGLLMYRRRRILIKYIPEGTSRLLQARTSVHLQDVLERYSPYETLLELTSGDGLNDTALAASFQLHTASPSPSMGRLDELREEDEDEDEGAAEETGASAASLHISQRYRSDRGIGKRAPRSMTSLHAHTTTPRRTTPPASPAKSPALTLPVPAEATSLPLTPLESPVPPLQASAPGDQAADDLAIPEQKPPPTESSLSDAATALQHVRDTQDKLPDEQLHGFASQPPDQRPPEPSPERNSFAARGGAMRSQSMDEEPFDFSQYDALFKPKVKLAPRPINAPEKALRPTAPRVSAVPATLKTMPKKQEAIRPKSSGGQAAMSRSATAPSALESTAPAMPPIPDIPTFASRPMSRGSVRSAPLHKSGPMSADKIRLMKAVELRKKQLRKSQGSMFNSITEDAPEVPSVPMASESQQDPSDEGTQSKQEEAQSKNLAESEPEQHSTDDESQNQSTKADSGIELRYGTPDTQRTEETIDEAPETAVLDDISEEKTAKAVPHASLSAAPIDATVDESDTTHDDAASTTPSQTPTERPLVSEQGSETTAKGSQHLQVDEGATPAPTITLPEQQDLTSSINASGSLSPHKRSDSDLVKRRRGYVQPLALDTLQNEVDEEELDSDDDALYEELHSATVQEARPITVARSPIALAFQGRSASIEASNAPRPMPIARAFTNPEKPADDERPSSVKSRPSSIKSRSVSPMPPAEKQELLSAGRARNVSSGISRRIQALAELSARESSENSLGGSAMQNRRLPPATRPMSRKRQSRSAVNTPTSAMSNEEQWLTGSVQHDPVTKRDSVSVTTRIARPGSSAPGSAHGPTPPFSAAPSATPSPPAVESEPPLSSNNSLYSNDTRSVKSSRSRTSRFWKERQKSAPALDDFPPPPANVRVNSAMSLNSNDENVAPEKASKATRFFKRMSNLTGSKKKNSPVEPRSPTKSDSMLSAPEAARPVSLAVSKPDTPPAAVVGDLNVQFPDSLLWKRRIVTIDDYGVLQFAIAQAMDIHRGVAMKRYALAEFKAPFMPVLDQQELPYSVILEFEDGTALQVACEDGMTQRQVLSLLTTYWRAYTEDTVEQQ</sequence>
<dbReference type="EMBL" id="BOLY01000001">
    <property type="protein sequence ID" value="GIZ37171.1"/>
    <property type="molecule type" value="Genomic_DNA"/>
</dbReference>
<dbReference type="AlphaFoldDB" id="A0A9P3F7F4"/>
<organism evidence="2 3">
    <name type="scientific">Cercospora kikuchii</name>
    <dbReference type="NCBI Taxonomy" id="84275"/>
    <lineage>
        <taxon>Eukaryota</taxon>
        <taxon>Fungi</taxon>
        <taxon>Dikarya</taxon>
        <taxon>Ascomycota</taxon>
        <taxon>Pezizomycotina</taxon>
        <taxon>Dothideomycetes</taxon>
        <taxon>Dothideomycetidae</taxon>
        <taxon>Mycosphaerellales</taxon>
        <taxon>Mycosphaerellaceae</taxon>
        <taxon>Cercospora</taxon>
    </lineage>
</organism>
<dbReference type="OrthoDB" id="74412at2759"/>
<name>A0A9P3F7F4_9PEZI</name>
<dbReference type="Proteomes" id="UP000825890">
    <property type="component" value="Unassembled WGS sequence"/>
</dbReference>
<feature type="compositionally biased region" description="Polar residues" evidence="1">
    <location>
        <begin position="799"/>
        <end position="808"/>
    </location>
</feature>
<proteinExistence type="predicted"/>
<feature type="compositionally biased region" description="Basic and acidic residues" evidence="1">
    <location>
        <begin position="268"/>
        <end position="281"/>
    </location>
</feature>
<dbReference type="InterPro" id="IPR029006">
    <property type="entry name" value="ADF-H/Gelsolin-like_dom_sf"/>
</dbReference>
<feature type="region of interest" description="Disordered" evidence="1">
    <location>
        <begin position="975"/>
        <end position="1005"/>
    </location>
</feature>
<dbReference type="GeneID" id="68286204"/>
<comment type="caution">
    <text evidence="2">The sequence shown here is derived from an EMBL/GenBank/DDBJ whole genome shotgun (WGS) entry which is preliminary data.</text>
</comment>
<evidence type="ECO:0000313" key="3">
    <source>
        <dbReference type="Proteomes" id="UP000825890"/>
    </source>
</evidence>
<feature type="compositionally biased region" description="Polar residues" evidence="1">
    <location>
        <begin position="826"/>
        <end position="847"/>
    </location>
</feature>
<feature type="compositionally biased region" description="Polar residues" evidence="1">
    <location>
        <begin position="376"/>
        <end position="388"/>
    </location>
</feature>
<evidence type="ECO:0008006" key="4">
    <source>
        <dbReference type="Google" id="ProtNLM"/>
    </source>
</evidence>
<feature type="region of interest" description="Disordered" evidence="1">
    <location>
        <begin position="340"/>
        <end position="654"/>
    </location>
</feature>
<feature type="compositionally biased region" description="Low complexity" evidence="1">
    <location>
        <begin position="745"/>
        <end position="759"/>
    </location>
</feature>
<dbReference type="SUPFAM" id="SSF55753">
    <property type="entry name" value="Actin depolymerizing proteins"/>
    <property type="match status" value="1"/>
</dbReference>
<reference evidence="2 3" key="1">
    <citation type="submission" date="2021-01" db="EMBL/GenBank/DDBJ databases">
        <title>Cercospora kikuchii MAFF 305040 whole genome shotgun sequence.</title>
        <authorList>
            <person name="Kashiwa T."/>
            <person name="Suzuki T."/>
        </authorList>
    </citation>
    <scope>NUCLEOTIDE SEQUENCE [LARGE SCALE GENOMIC DNA]</scope>
    <source>
        <strain evidence="2 3">MAFF 305040</strain>
    </source>
</reference>
<evidence type="ECO:0000313" key="2">
    <source>
        <dbReference type="EMBL" id="GIZ37171.1"/>
    </source>
</evidence>
<feature type="region of interest" description="Disordered" evidence="1">
    <location>
        <begin position="127"/>
        <end position="209"/>
    </location>
</feature>
<accession>A0A9P3F7F4</accession>
<dbReference type="Gene3D" id="3.40.20.10">
    <property type="entry name" value="Severin"/>
    <property type="match status" value="1"/>
</dbReference>
<feature type="compositionally biased region" description="Polar residues" evidence="1">
    <location>
        <begin position="449"/>
        <end position="459"/>
    </location>
</feature>